<reference evidence="8" key="2">
    <citation type="journal article" date="2024" name="Plant">
        <title>Genomic evolution and insights into agronomic trait innovations of Sesamum species.</title>
        <authorList>
            <person name="Miao H."/>
            <person name="Wang L."/>
            <person name="Qu L."/>
            <person name="Liu H."/>
            <person name="Sun Y."/>
            <person name="Le M."/>
            <person name="Wang Q."/>
            <person name="Wei S."/>
            <person name="Zheng Y."/>
            <person name="Lin W."/>
            <person name="Duan Y."/>
            <person name="Cao H."/>
            <person name="Xiong S."/>
            <person name="Wang X."/>
            <person name="Wei L."/>
            <person name="Li C."/>
            <person name="Ma Q."/>
            <person name="Ju M."/>
            <person name="Zhao R."/>
            <person name="Li G."/>
            <person name="Mu C."/>
            <person name="Tian Q."/>
            <person name="Mei H."/>
            <person name="Zhang T."/>
            <person name="Gao T."/>
            <person name="Zhang H."/>
        </authorList>
    </citation>
    <scope>NUCLEOTIDE SEQUENCE</scope>
    <source>
        <strain evidence="8">K16</strain>
    </source>
</reference>
<dbReference type="PANTHER" id="PTHR33136">
    <property type="entry name" value="RAPID ALKALINIZATION FACTOR-LIKE"/>
    <property type="match status" value="1"/>
</dbReference>
<evidence type="ECO:0000313" key="9">
    <source>
        <dbReference type="Proteomes" id="UP001289374"/>
    </source>
</evidence>
<evidence type="ECO:0000256" key="2">
    <source>
        <dbReference type="ARBA" id="ARBA00009178"/>
    </source>
</evidence>
<proteinExistence type="inferred from homology"/>
<dbReference type="EMBL" id="JACGWL010000004">
    <property type="protein sequence ID" value="KAK4404054.1"/>
    <property type="molecule type" value="Genomic_DNA"/>
</dbReference>
<keyword evidence="9" id="KW-1185">Reference proteome</keyword>
<dbReference type="InterPro" id="IPR008801">
    <property type="entry name" value="RALF"/>
</dbReference>
<evidence type="ECO:0000256" key="7">
    <source>
        <dbReference type="SAM" id="SignalP"/>
    </source>
</evidence>
<dbReference type="GO" id="GO:0005576">
    <property type="term" value="C:extracellular region"/>
    <property type="evidence" value="ECO:0007669"/>
    <property type="project" value="UniProtKB-SubCell"/>
</dbReference>
<keyword evidence="3" id="KW-0964">Secreted</keyword>
<dbReference type="AlphaFoldDB" id="A0AAE1X3K1"/>
<reference evidence="8" key="1">
    <citation type="submission" date="2020-06" db="EMBL/GenBank/DDBJ databases">
        <authorList>
            <person name="Li T."/>
            <person name="Hu X."/>
            <person name="Zhang T."/>
            <person name="Song X."/>
            <person name="Zhang H."/>
            <person name="Dai N."/>
            <person name="Sheng W."/>
            <person name="Hou X."/>
            <person name="Wei L."/>
        </authorList>
    </citation>
    <scope>NUCLEOTIDE SEQUENCE</scope>
    <source>
        <strain evidence="8">K16</strain>
        <tissue evidence="8">Leaf</tissue>
    </source>
</reference>
<evidence type="ECO:0000256" key="5">
    <source>
        <dbReference type="ARBA" id="ARBA00022729"/>
    </source>
</evidence>
<evidence type="ECO:0000256" key="6">
    <source>
        <dbReference type="ARBA" id="ARBA00023157"/>
    </source>
</evidence>
<evidence type="ECO:0000256" key="1">
    <source>
        <dbReference type="ARBA" id="ARBA00004613"/>
    </source>
</evidence>
<protein>
    <submittedName>
        <fullName evidence="8">Protein RALF-like 24</fullName>
    </submittedName>
</protein>
<dbReference type="Proteomes" id="UP001289374">
    <property type="component" value="Unassembled WGS sequence"/>
</dbReference>
<dbReference type="GO" id="GO:0019722">
    <property type="term" value="P:calcium-mediated signaling"/>
    <property type="evidence" value="ECO:0007669"/>
    <property type="project" value="TreeGrafter"/>
</dbReference>
<feature type="signal peptide" evidence="7">
    <location>
        <begin position="1"/>
        <end position="31"/>
    </location>
</feature>
<evidence type="ECO:0000256" key="4">
    <source>
        <dbReference type="ARBA" id="ARBA00022702"/>
    </source>
</evidence>
<sequence length="146" mass="16371">MPKTQLQVQPFCALFLILLSFLQIRVGICSGISVLEVNSVKAGELAAMVKRVCVGKVGDCSEVAVEEEMMDSESNRRVLFMQKRYISYDTLRRDLVPCDRPGASYYNCKGPGVANTYNRGCEIITSPNLDMIRNPNRVPVCWRFVA</sequence>
<comment type="subcellular location">
    <subcellularLocation>
        <location evidence="1">Secreted</location>
    </subcellularLocation>
</comment>
<organism evidence="8 9">
    <name type="scientific">Sesamum angolense</name>
    <dbReference type="NCBI Taxonomy" id="2727404"/>
    <lineage>
        <taxon>Eukaryota</taxon>
        <taxon>Viridiplantae</taxon>
        <taxon>Streptophyta</taxon>
        <taxon>Embryophyta</taxon>
        <taxon>Tracheophyta</taxon>
        <taxon>Spermatophyta</taxon>
        <taxon>Magnoliopsida</taxon>
        <taxon>eudicotyledons</taxon>
        <taxon>Gunneridae</taxon>
        <taxon>Pentapetalae</taxon>
        <taxon>asterids</taxon>
        <taxon>lamiids</taxon>
        <taxon>Lamiales</taxon>
        <taxon>Pedaliaceae</taxon>
        <taxon>Sesamum</taxon>
    </lineage>
</organism>
<evidence type="ECO:0000256" key="3">
    <source>
        <dbReference type="ARBA" id="ARBA00022525"/>
    </source>
</evidence>
<keyword evidence="4" id="KW-0372">Hormone</keyword>
<comment type="similarity">
    <text evidence="2">Belongs to the plant rapid alkalinization factor (RALF) family.</text>
</comment>
<dbReference type="GO" id="GO:0009506">
    <property type="term" value="C:plasmodesma"/>
    <property type="evidence" value="ECO:0007669"/>
    <property type="project" value="TreeGrafter"/>
</dbReference>
<feature type="chain" id="PRO_5042274350" evidence="7">
    <location>
        <begin position="32"/>
        <end position="146"/>
    </location>
</feature>
<accession>A0AAE1X3K1</accession>
<keyword evidence="6" id="KW-1015">Disulfide bond</keyword>
<dbReference type="GO" id="GO:0005179">
    <property type="term" value="F:hormone activity"/>
    <property type="evidence" value="ECO:0007669"/>
    <property type="project" value="UniProtKB-KW"/>
</dbReference>
<dbReference type="PANTHER" id="PTHR33136:SF36">
    <property type="entry name" value="PROTEIN RALF-LIKE 31"/>
    <property type="match status" value="1"/>
</dbReference>
<gene>
    <name evidence="8" type="ORF">Sango_0774000</name>
</gene>
<comment type="caution">
    <text evidence="8">The sequence shown here is derived from an EMBL/GenBank/DDBJ whole genome shotgun (WGS) entry which is preliminary data.</text>
</comment>
<dbReference type="Pfam" id="PF05498">
    <property type="entry name" value="RALF"/>
    <property type="match status" value="1"/>
</dbReference>
<keyword evidence="5 7" id="KW-0732">Signal</keyword>
<name>A0AAE1X3K1_9LAMI</name>
<evidence type="ECO:0000313" key="8">
    <source>
        <dbReference type="EMBL" id="KAK4404054.1"/>
    </source>
</evidence>